<feature type="binding site" evidence="10">
    <location>
        <position position="479"/>
    </location>
    <ligand>
        <name>L-glutamate</name>
        <dbReference type="ChEBI" id="CHEBI:29985"/>
    </ligand>
</feature>
<dbReference type="UniPathway" id="UPA00204"/>
<dbReference type="SUPFAM" id="SSF56235">
    <property type="entry name" value="N-terminal nucleophile aminohydrolases (Ntn hydrolases)"/>
    <property type="match status" value="1"/>
</dbReference>
<feature type="binding site" evidence="10">
    <location>
        <position position="112"/>
    </location>
    <ligand>
        <name>L-glutamate</name>
        <dbReference type="ChEBI" id="CHEBI:29985"/>
    </ligand>
</feature>
<dbReference type="GO" id="GO:0006750">
    <property type="term" value="P:glutathione biosynthetic process"/>
    <property type="evidence" value="ECO:0007669"/>
    <property type="project" value="UniProtKB-KW"/>
</dbReference>
<evidence type="ECO:0000313" key="12">
    <source>
        <dbReference type="EMBL" id="PZP50853.1"/>
    </source>
</evidence>
<dbReference type="NCBIfam" id="TIGR00066">
    <property type="entry name" value="g_glut_trans"/>
    <property type="match status" value="1"/>
</dbReference>
<dbReference type="Pfam" id="PF01019">
    <property type="entry name" value="G_glu_transpept"/>
    <property type="match status" value="1"/>
</dbReference>
<comment type="pathway">
    <text evidence="11">Sulfur metabolism; glutathione metabolism.</text>
</comment>
<comment type="catalytic activity">
    <reaction evidence="1 11">
        <text>an S-substituted glutathione + H2O = an S-substituted L-cysteinylglycine + L-glutamate</text>
        <dbReference type="Rhea" id="RHEA:59468"/>
        <dbReference type="ChEBI" id="CHEBI:15377"/>
        <dbReference type="ChEBI" id="CHEBI:29985"/>
        <dbReference type="ChEBI" id="CHEBI:90779"/>
        <dbReference type="ChEBI" id="CHEBI:143103"/>
        <dbReference type="EC" id="3.4.19.13"/>
    </reaction>
</comment>
<dbReference type="PANTHER" id="PTHR43199:SF1">
    <property type="entry name" value="GLUTATHIONE HYDROLASE PROENZYME"/>
    <property type="match status" value="1"/>
</dbReference>
<dbReference type="PRINTS" id="PR01210">
    <property type="entry name" value="GGTRANSPTASE"/>
</dbReference>
<organism evidence="12 13">
    <name type="scientific">Pseudopedobacter saltans</name>
    <dbReference type="NCBI Taxonomy" id="151895"/>
    <lineage>
        <taxon>Bacteria</taxon>
        <taxon>Pseudomonadati</taxon>
        <taxon>Bacteroidota</taxon>
        <taxon>Sphingobacteriia</taxon>
        <taxon>Sphingobacteriales</taxon>
        <taxon>Sphingobacteriaceae</taxon>
        <taxon>Pseudopedobacter</taxon>
    </lineage>
</organism>
<evidence type="ECO:0000256" key="6">
    <source>
        <dbReference type="ARBA" id="ARBA00023145"/>
    </source>
</evidence>
<dbReference type="Gene3D" id="1.10.246.130">
    <property type="match status" value="1"/>
</dbReference>
<dbReference type="InterPro" id="IPR043138">
    <property type="entry name" value="GGT_lsub"/>
</dbReference>
<comment type="PTM">
    <text evidence="11">Cleaved by autocatalysis into a large and a small subunit.</text>
</comment>
<dbReference type="GO" id="GO:0036374">
    <property type="term" value="F:glutathione hydrolase activity"/>
    <property type="evidence" value="ECO:0007669"/>
    <property type="project" value="UniProtKB-UniRule"/>
</dbReference>
<feature type="binding site" evidence="10">
    <location>
        <position position="428"/>
    </location>
    <ligand>
        <name>L-glutamate</name>
        <dbReference type="ChEBI" id="CHEBI:29985"/>
    </ligand>
</feature>
<dbReference type="EC" id="3.4.19.13" evidence="11"/>
<comment type="catalytic activity">
    <reaction evidence="2 11">
        <text>glutathione + H2O = L-cysteinylglycine + L-glutamate</text>
        <dbReference type="Rhea" id="RHEA:28807"/>
        <dbReference type="ChEBI" id="CHEBI:15377"/>
        <dbReference type="ChEBI" id="CHEBI:29985"/>
        <dbReference type="ChEBI" id="CHEBI:57925"/>
        <dbReference type="ChEBI" id="CHEBI:61694"/>
        <dbReference type="EC" id="3.4.19.13"/>
    </reaction>
</comment>
<protein>
    <recommendedName>
        <fullName evidence="11">Glutathione hydrolase proenzyme</fullName>
        <ecNumber evidence="11">2.3.2.2</ecNumber>
        <ecNumber evidence="11">3.4.19.13</ecNumber>
    </recommendedName>
    <component>
        <recommendedName>
            <fullName evidence="11">Glutathione hydrolase large chain</fullName>
        </recommendedName>
    </component>
    <component>
        <recommendedName>
            <fullName evidence="11">Glutathione hydrolase small chain</fullName>
        </recommendedName>
    </component>
</protein>
<evidence type="ECO:0000256" key="9">
    <source>
        <dbReference type="PIRSR" id="PIRSR600101-1"/>
    </source>
</evidence>
<accession>A0A2W5F7Q2</accession>
<keyword evidence="5 11" id="KW-0378">Hydrolase</keyword>
<dbReference type="InterPro" id="IPR029055">
    <property type="entry name" value="Ntn_hydrolases_N"/>
</dbReference>
<dbReference type="InterPro" id="IPR055262">
    <property type="entry name" value="GGT_CS"/>
</dbReference>
<evidence type="ECO:0000256" key="3">
    <source>
        <dbReference type="ARBA" id="ARBA00009381"/>
    </source>
</evidence>
<dbReference type="InterPro" id="IPR043137">
    <property type="entry name" value="GGT_ssub_C"/>
</dbReference>
<name>A0A2W5F7Q2_9SPHI</name>
<keyword evidence="6 11" id="KW-0865">Zymogen</keyword>
<evidence type="ECO:0000256" key="2">
    <source>
        <dbReference type="ARBA" id="ARBA00001089"/>
    </source>
</evidence>
<proteinExistence type="inferred from homology"/>
<keyword evidence="4 11" id="KW-0808">Transferase</keyword>
<comment type="catalytic activity">
    <reaction evidence="8 11">
        <text>an N-terminal (5-L-glutamyl)-[peptide] + an alpha-amino acid = 5-L-glutamyl amino acid + an N-terminal L-alpha-aminoacyl-[peptide]</text>
        <dbReference type="Rhea" id="RHEA:23904"/>
        <dbReference type="Rhea" id="RHEA-COMP:9780"/>
        <dbReference type="Rhea" id="RHEA-COMP:9795"/>
        <dbReference type="ChEBI" id="CHEBI:77644"/>
        <dbReference type="ChEBI" id="CHEBI:78597"/>
        <dbReference type="ChEBI" id="CHEBI:78599"/>
        <dbReference type="ChEBI" id="CHEBI:78608"/>
        <dbReference type="EC" id="2.3.2.2"/>
    </reaction>
</comment>
<dbReference type="PANTHER" id="PTHR43199">
    <property type="entry name" value="GLUTATHIONE HYDROLASE"/>
    <property type="match status" value="1"/>
</dbReference>
<dbReference type="GO" id="GO:0103068">
    <property type="term" value="F:leukotriene C4 gamma-glutamyl transferase activity"/>
    <property type="evidence" value="ECO:0007669"/>
    <property type="project" value="UniProtKB-EC"/>
</dbReference>
<dbReference type="EMBL" id="QFOI01000051">
    <property type="protein sequence ID" value="PZP50853.1"/>
    <property type="molecule type" value="Genomic_DNA"/>
</dbReference>
<evidence type="ECO:0000256" key="5">
    <source>
        <dbReference type="ARBA" id="ARBA00022801"/>
    </source>
</evidence>
<keyword evidence="11" id="KW-0317">Glutathione biosynthesis</keyword>
<evidence type="ECO:0000256" key="10">
    <source>
        <dbReference type="PIRSR" id="PIRSR600101-2"/>
    </source>
</evidence>
<evidence type="ECO:0000256" key="7">
    <source>
        <dbReference type="ARBA" id="ARBA00023315"/>
    </source>
</evidence>
<comment type="similarity">
    <text evidence="3 11">Belongs to the gamma-glutamyltransferase family.</text>
</comment>
<gene>
    <name evidence="12" type="primary">ggt</name>
    <name evidence="12" type="ORF">DI598_04680</name>
</gene>
<dbReference type="Gene3D" id="3.60.20.40">
    <property type="match status" value="1"/>
</dbReference>
<evidence type="ECO:0000256" key="8">
    <source>
        <dbReference type="ARBA" id="ARBA00047417"/>
    </source>
</evidence>
<dbReference type="InterPro" id="IPR051792">
    <property type="entry name" value="GGT_bact"/>
</dbReference>
<dbReference type="AlphaFoldDB" id="A0A2W5F7Q2"/>
<evidence type="ECO:0000256" key="4">
    <source>
        <dbReference type="ARBA" id="ARBA00022679"/>
    </source>
</evidence>
<dbReference type="PROSITE" id="PS00462">
    <property type="entry name" value="G_GLU_TRANSPEPTIDASE"/>
    <property type="match status" value="1"/>
</dbReference>
<dbReference type="EC" id="2.3.2.2" evidence="11"/>
<dbReference type="GO" id="GO:0006751">
    <property type="term" value="P:glutathione catabolic process"/>
    <property type="evidence" value="ECO:0007669"/>
    <property type="project" value="UniProtKB-UniRule"/>
</dbReference>
<keyword evidence="7 11" id="KW-0012">Acyltransferase</keyword>
<reference evidence="12 13" key="1">
    <citation type="submission" date="2017-11" db="EMBL/GenBank/DDBJ databases">
        <title>Infants hospitalized years apart are colonized by the same room-sourced microbial strains.</title>
        <authorList>
            <person name="Brooks B."/>
            <person name="Olm M.R."/>
            <person name="Firek B.A."/>
            <person name="Baker R."/>
            <person name="Thomas B.C."/>
            <person name="Morowitz M.J."/>
            <person name="Banfield J.F."/>
        </authorList>
    </citation>
    <scope>NUCLEOTIDE SEQUENCE [LARGE SCALE GENOMIC DNA]</scope>
    <source>
        <strain evidence="12">S2_009_000_R2_76</strain>
    </source>
</reference>
<comment type="subunit">
    <text evidence="11">This enzyme consists of two polypeptide chains, which are synthesized in precursor form from a single polypeptide.</text>
</comment>
<feature type="binding site" evidence="10">
    <location>
        <begin position="404"/>
        <end position="406"/>
    </location>
    <ligand>
        <name>L-glutamate</name>
        <dbReference type="ChEBI" id="CHEBI:29985"/>
    </ligand>
</feature>
<evidence type="ECO:0000256" key="11">
    <source>
        <dbReference type="RuleBase" id="RU368036"/>
    </source>
</evidence>
<dbReference type="InterPro" id="IPR000101">
    <property type="entry name" value="GGT_peptidase"/>
</dbReference>
<feature type="active site" description="Nucleophile" evidence="9">
    <location>
        <position position="386"/>
    </location>
</feature>
<dbReference type="Proteomes" id="UP000249645">
    <property type="component" value="Unassembled WGS sequence"/>
</dbReference>
<evidence type="ECO:0000256" key="1">
    <source>
        <dbReference type="ARBA" id="ARBA00001049"/>
    </source>
</evidence>
<sequence length="573" mass="62237">MKVSFLLVIGTFFCFVGYTSAQIVGRGLEVDPYHYEIKRSGSFDNGTVACAHPLAAEVGVAVMKKGGNAFDAAIATQLALAVVYPGAGNIGGGGFMTARIASGNKAIMLDFREKAPSRAKRDMYLDKDGNPLLEKSQNGHLSVGVPGTVSGLFKTLPYAKLPFKDLIEPAIILAEKGFVLSEREAAGLNADRADFIKYNTVKHIAFVKDTGLWKAGDTLIQKDLAETLKRIQNEGLKGFYEGKTAKYIVEEMKRGRGIVTLDDLKNYEAKERIPLSFRYRGYDIISTPPPSSGGLILAQVLRMIEPFPVSDMGFHTALSIHLIAEAERRSFADRAKFMGDPDFWKVPDSALINTRYLMQRMSDFNPDSATPSKLIEAGNIPISEQTTHISIADKEGNMVAITTTLNNHFGSKTVAGQAGFILNDEMDDFSVKPGVPNMYGAVGGEANAIAPNKRMLSAMSPTLVMKDGHPFLVLGTPGGTTIPTSVIQSIVNIVDYNMDIENAIAAPKFHHQWTPDILYMEKGFGANAVDSLRKMGYDIKERGAIGRTEIVEFKKGKLLSASDPRGDDSVAGY</sequence>
<evidence type="ECO:0000313" key="13">
    <source>
        <dbReference type="Proteomes" id="UP000249645"/>
    </source>
</evidence>
<comment type="caution">
    <text evidence="12">The sequence shown here is derived from an EMBL/GenBank/DDBJ whole genome shotgun (WGS) entry which is preliminary data.</text>
</comment>